<dbReference type="PATRIC" id="fig|1423726.3.peg.1559"/>
<dbReference type="NCBIfam" id="TIGR00254">
    <property type="entry name" value="GGDEF"/>
    <property type="match status" value="1"/>
</dbReference>
<dbReference type="SUPFAM" id="SSF141868">
    <property type="entry name" value="EAL domain-like"/>
    <property type="match status" value="1"/>
</dbReference>
<dbReference type="Gene3D" id="3.20.20.450">
    <property type="entry name" value="EAL domain"/>
    <property type="match status" value="1"/>
</dbReference>
<feature type="transmembrane region" description="Helical" evidence="1">
    <location>
        <begin position="12"/>
        <end position="33"/>
    </location>
</feature>
<evidence type="ECO:0000313" key="5">
    <source>
        <dbReference type="Proteomes" id="UP000051461"/>
    </source>
</evidence>
<gene>
    <name evidence="4" type="ORF">FC07_GL001506</name>
</gene>
<dbReference type="SUPFAM" id="SSF55073">
    <property type="entry name" value="Nucleotide cyclase"/>
    <property type="match status" value="1"/>
</dbReference>
<keyword evidence="1" id="KW-1133">Transmembrane helix</keyword>
<feature type="transmembrane region" description="Helical" evidence="1">
    <location>
        <begin position="45"/>
        <end position="63"/>
    </location>
</feature>
<dbReference type="InterPro" id="IPR050706">
    <property type="entry name" value="Cyclic-di-GMP_PDE-like"/>
</dbReference>
<protein>
    <submittedName>
        <fullName evidence="4">Signal transduction diguanylate cyclase</fullName>
    </submittedName>
</protein>
<feature type="transmembrane region" description="Helical" evidence="1">
    <location>
        <begin position="164"/>
        <end position="185"/>
    </location>
</feature>
<dbReference type="GO" id="GO:0071111">
    <property type="term" value="F:cyclic-guanylate-specific phosphodiesterase activity"/>
    <property type="evidence" value="ECO:0007669"/>
    <property type="project" value="InterPro"/>
</dbReference>
<dbReference type="AlphaFoldDB" id="A0A0R1GFI9"/>
<dbReference type="InterPro" id="IPR029787">
    <property type="entry name" value="Nucleotide_cyclase"/>
</dbReference>
<comment type="caution">
    <text evidence="4">The sequence shown here is derived from an EMBL/GenBank/DDBJ whole genome shotgun (WGS) entry which is preliminary data.</text>
</comment>
<dbReference type="EMBL" id="AZDA01000128">
    <property type="protein sequence ID" value="KRK32972.1"/>
    <property type="molecule type" value="Genomic_DNA"/>
</dbReference>
<feature type="transmembrane region" description="Helical" evidence="1">
    <location>
        <begin position="141"/>
        <end position="158"/>
    </location>
</feature>
<feature type="domain" description="GGDEF" evidence="3">
    <location>
        <begin position="225"/>
        <end position="361"/>
    </location>
</feature>
<dbReference type="SMART" id="SM00267">
    <property type="entry name" value="GGDEF"/>
    <property type="match status" value="1"/>
</dbReference>
<evidence type="ECO:0000259" key="2">
    <source>
        <dbReference type="PROSITE" id="PS50883"/>
    </source>
</evidence>
<dbReference type="Pfam" id="PF00563">
    <property type="entry name" value="EAL"/>
    <property type="match status" value="1"/>
</dbReference>
<dbReference type="SMART" id="SM00052">
    <property type="entry name" value="EAL"/>
    <property type="match status" value="1"/>
</dbReference>
<dbReference type="InterPro" id="IPR000160">
    <property type="entry name" value="GGDEF_dom"/>
</dbReference>
<dbReference type="FunFam" id="3.30.70.270:FF:000001">
    <property type="entry name" value="Diguanylate cyclase domain protein"/>
    <property type="match status" value="1"/>
</dbReference>
<dbReference type="STRING" id="1423726.FC07_GL001506"/>
<keyword evidence="1" id="KW-0472">Membrane</keyword>
<feature type="transmembrane region" description="Helical" evidence="1">
    <location>
        <begin position="92"/>
        <end position="108"/>
    </location>
</feature>
<dbReference type="CDD" id="cd01949">
    <property type="entry name" value="GGDEF"/>
    <property type="match status" value="1"/>
</dbReference>
<proteinExistence type="predicted"/>
<sequence>MMQIHTLPLFTWAMQLVLAFLLILGFIQVYQYIGRRTWSVNITTGLRLGFTLSLGLGLMHVAASLTLTTTLYANAGLFVLTLPLFDTRSTNWGYGCQALGLLGIWLRYHTPNSLVATLTLILLLGGLWGIRLIHLSPRQRLFVEALVTLLFGTIFWCLRPHWQGAVAAWLMFVIMTGATMSYWFFVQHRKLVANVALDPLTGAKNYGAFEQELQAAFGTAQQRQQPLTLVMLDIDYFKNINDTYGHLAGDQILTDFTAALQQQLATAGFQHVLYRTGGEEFNVILAGQSVTDSRPLIAEFWQKIRNTTFTYDDQPINFTISVGMTQLRPTDTQVRALYKRADRYLYQSKHEGRDAITIEGTSHYSMRHNSLVATYAFFTQAVLDFEKDQSIRNELLMRVYYPERGKWLRPLDFNMAVSDQIALMRRTIAHSTIKSVALNLTPQQFRNEAVATELIQFNRQLRFQNQTDAGERLVLEITHAPDLTTMQRMSQIYHAGHIKLTMDSVGTINAYEQVAPLLPYLDYLKFSVQRLDDAQRRTEGLTLIKFWKQVADDHHLMFIVEGVETDADLSTLKQIGVRYAQGYYFGEPVLPRMT</sequence>
<dbReference type="PANTHER" id="PTHR33121:SF70">
    <property type="entry name" value="SIGNALING PROTEIN YKOW"/>
    <property type="match status" value="1"/>
</dbReference>
<dbReference type="PROSITE" id="PS50883">
    <property type="entry name" value="EAL"/>
    <property type="match status" value="1"/>
</dbReference>
<evidence type="ECO:0000313" key="4">
    <source>
        <dbReference type="EMBL" id="KRK32972.1"/>
    </source>
</evidence>
<dbReference type="Proteomes" id="UP000051461">
    <property type="component" value="Unassembled WGS sequence"/>
</dbReference>
<name>A0A0R1GFI9_9LACO</name>
<evidence type="ECO:0000256" key="1">
    <source>
        <dbReference type="SAM" id="Phobius"/>
    </source>
</evidence>
<evidence type="ECO:0000259" key="3">
    <source>
        <dbReference type="PROSITE" id="PS50887"/>
    </source>
</evidence>
<organism evidence="4 5">
    <name type="scientific">Loigolactobacillus bifermentans DSM 20003</name>
    <dbReference type="NCBI Taxonomy" id="1423726"/>
    <lineage>
        <taxon>Bacteria</taxon>
        <taxon>Bacillati</taxon>
        <taxon>Bacillota</taxon>
        <taxon>Bacilli</taxon>
        <taxon>Lactobacillales</taxon>
        <taxon>Lactobacillaceae</taxon>
        <taxon>Loigolactobacillus</taxon>
    </lineage>
</organism>
<keyword evidence="1" id="KW-0812">Transmembrane</keyword>
<dbReference type="OrthoDB" id="9759607at2"/>
<dbReference type="InterPro" id="IPR035919">
    <property type="entry name" value="EAL_sf"/>
</dbReference>
<dbReference type="InterPro" id="IPR043128">
    <property type="entry name" value="Rev_trsase/Diguanyl_cyclase"/>
</dbReference>
<dbReference type="InterPro" id="IPR001633">
    <property type="entry name" value="EAL_dom"/>
</dbReference>
<keyword evidence="5" id="KW-1185">Reference proteome</keyword>
<dbReference type="Gene3D" id="3.30.70.270">
    <property type="match status" value="1"/>
</dbReference>
<dbReference type="RefSeq" id="WP_057905577.1">
    <property type="nucleotide sequence ID" value="NZ_AZDA01000128.1"/>
</dbReference>
<feature type="transmembrane region" description="Helical" evidence="1">
    <location>
        <begin position="114"/>
        <end position="134"/>
    </location>
</feature>
<dbReference type="Pfam" id="PF00990">
    <property type="entry name" value="GGDEF"/>
    <property type="match status" value="1"/>
</dbReference>
<dbReference type="PANTHER" id="PTHR33121">
    <property type="entry name" value="CYCLIC DI-GMP PHOSPHODIESTERASE PDEF"/>
    <property type="match status" value="1"/>
</dbReference>
<accession>A0A0R1GFI9</accession>
<reference evidence="4 5" key="1">
    <citation type="journal article" date="2015" name="Genome Announc.">
        <title>Expanding the biotechnology potential of lactobacilli through comparative genomics of 213 strains and associated genera.</title>
        <authorList>
            <person name="Sun Z."/>
            <person name="Harris H.M."/>
            <person name="McCann A."/>
            <person name="Guo C."/>
            <person name="Argimon S."/>
            <person name="Zhang W."/>
            <person name="Yang X."/>
            <person name="Jeffery I.B."/>
            <person name="Cooney J.C."/>
            <person name="Kagawa T.F."/>
            <person name="Liu W."/>
            <person name="Song Y."/>
            <person name="Salvetti E."/>
            <person name="Wrobel A."/>
            <person name="Rasinkangas P."/>
            <person name="Parkhill J."/>
            <person name="Rea M.C."/>
            <person name="O'Sullivan O."/>
            <person name="Ritari J."/>
            <person name="Douillard F.P."/>
            <person name="Paul Ross R."/>
            <person name="Yang R."/>
            <person name="Briner A.E."/>
            <person name="Felis G.E."/>
            <person name="de Vos W.M."/>
            <person name="Barrangou R."/>
            <person name="Klaenhammer T.R."/>
            <person name="Caufield P.W."/>
            <person name="Cui Y."/>
            <person name="Zhang H."/>
            <person name="O'Toole P.W."/>
        </authorList>
    </citation>
    <scope>NUCLEOTIDE SEQUENCE [LARGE SCALE GENOMIC DNA]</scope>
    <source>
        <strain evidence="4 5">DSM 20003</strain>
    </source>
</reference>
<feature type="domain" description="EAL" evidence="2">
    <location>
        <begin position="355"/>
        <end position="594"/>
    </location>
</feature>
<dbReference type="PROSITE" id="PS50887">
    <property type="entry name" value="GGDEF"/>
    <property type="match status" value="1"/>
</dbReference>